<sequence>MRLYGVFYHFPTVVHLAVHLENGQRVYFTSENVRARAMSPPPTKLTEFFTLCRNDTFARTLLYSEVGIEFNLLSKTLSTLKELRTHISEATENGLQAEGVNTSVALMKRLLVDAQDKLRGMAEETAREEIPVSHYSTHRATPEVPARSKMQLTLAQTESKWIYVIRLAAVRLNKIFRIDATIL</sequence>
<dbReference type="HOGENOM" id="CLU_1476941_0_0_1"/>
<evidence type="ECO:0000313" key="2">
    <source>
        <dbReference type="Proteomes" id="UP000015103"/>
    </source>
</evidence>
<evidence type="ECO:0000313" key="1">
    <source>
        <dbReference type="EnsemblMetazoa" id="RPRC014209-PA"/>
    </source>
</evidence>
<dbReference type="AlphaFoldDB" id="T1ID39"/>
<dbReference type="EnsemblMetazoa" id="RPRC014209-RA">
    <property type="protein sequence ID" value="RPRC014209-PA"/>
    <property type="gene ID" value="RPRC014209"/>
</dbReference>
<accession>T1ID39</accession>
<dbReference type="VEuPathDB" id="VectorBase:RPRC014209"/>
<dbReference type="EMBL" id="ACPB03007626">
    <property type="status" value="NOT_ANNOTATED_CDS"/>
    <property type="molecule type" value="Genomic_DNA"/>
</dbReference>
<protein>
    <submittedName>
        <fullName evidence="1">Uncharacterized protein</fullName>
    </submittedName>
</protein>
<keyword evidence="2" id="KW-1185">Reference proteome</keyword>
<dbReference type="Proteomes" id="UP000015103">
    <property type="component" value="Unassembled WGS sequence"/>
</dbReference>
<dbReference type="STRING" id="13249.T1ID39"/>
<name>T1ID39_RHOPR</name>
<organism evidence="1 2">
    <name type="scientific">Rhodnius prolixus</name>
    <name type="common">Triatomid bug</name>
    <dbReference type="NCBI Taxonomy" id="13249"/>
    <lineage>
        <taxon>Eukaryota</taxon>
        <taxon>Metazoa</taxon>
        <taxon>Ecdysozoa</taxon>
        <taxon>Arthropoda</taxon>
        <taxon>Hexapoda</taxon>
        <taxon>Insecta</taxon>
        <taxon>Pterygota</taxon>
        <taxon>Neoptera</taxon>
        <taxon>Paraneoptera</taxon>
        <taxon>Hemiptera</taxon>
        <taxon>Heteroptera</taxon>
        <taxon>Panheteroptera</taxon>
        <taxon>Cimicomorpha</taxon>
        <taxon>Reduviidae</taxon>
        <taxon>Triatominae</taxon>
        <taxon>Rhodnius</taxon>
    </lineage>
</organism>
<dbReference type="InParanoid" id="T1ID39"/>
<proteinExistence type="predicted"/>
<dbReference type="EMBL" id="ACPB03007627">
    <property type="status" value="NOT_ANNOTATED_CDS"/>
    <property type="molecule type" value="Genomic_DNA"/>
</dbReference>
<reference evidence="1" key="1">
    <citation type="submission" date="2015-05" db="UniProtKB">
        <authorList>
            <consortium name="EnsemblMetazoa"/>
        </authorList>
    </citation>
    <scope>IDENTIFICATION</scope>
</reference>